<keyword evidence="1" id="KW-1133">Transmembrane helix</keyword>
<dbReference type="HOGENOM" id="CLU_190857_0_0_1"/>
<reference evidence="4" key="2">
    <citation type="submission" date="2015-01" db="EMBL/GenBank/DDBJ databases">
        <title>Evolutionary Origins and Diversification of the Mycorrhizal Mutualists.</title>
        <authorList>
            <consortium name="DOE Joint Genome Institute"/>
            <consortium name="Mycorrhizal Genomics Consortium"/>
            <person name="Kohler A."/>
            <person name="Kuo A."/>
            <person name="Nagy L.G."/>
            <person name="Floudas D."/>
            <person name="Copeland A."/>
            <person name="Barry K.W."/>
            <person name="Cichocki N."/>
            <person name="Veneault-Fourrey C."/>
            <person name="LaButti K."/>
            <person name="Lindquist E.A."/>
            <person name="Lipzen A."/>
            <person name="Lundell T."/>
            <person name="Morin E."/>
            <person name="Murat C."/>
            <person name="Riley R."/>
            <person name="Ohm R."/>
            <person name="Sun H."/>
            <person name="Tunlid A."/>
            <person name="Henrissat B."/>
            <person name="Grigoriev I.V."/>
            <person name="Hibbett D.S."/>
            <person name="Martin F."/>
        </authorList>
    </citation>
    <scope>NUCLEOTIDE SEQUENCE [LARGE SCALE GENOMIC DNA]</scope>
    <source>
        <strain evidence="4">F 1598</strain>
    </source>
</reference>
<evidence type="ECO:0000313" key="4">
    <source>
        <dbReference type="Proteomes" id="UP000054166"/>
    </source>
</evidence>
<sequence length="99" mass="11732">MVFPNDEATQFQLNINYYVSLVSFVILYYDHALTLPAEIQRFWIRGSLTWPTFLFFANRYLAFLGHFPVILQTFWNSPDLVRKLTMLVGASYWLPNHHS</sequence>
<reference evidence="3 4" key="1">
    <citation type="submission" date="2014-04" db="EMBL/GenBank/DDBJ databases">
        <authorList>
            <consortium name="DOE Joint Genome Institute"/>
            <person name="Kuo A."/>
            <person name="Tarkka M."/>
            <person name="Buscot F."/>
            <person name="Kohler A."/>
            <person name="Nagy L.G."/>
            <person name="Floudas D."/>
            <person name="Copeland A."/>
            <person name="Barry K.W."/>
            <person name="Cichocki N."/>
            <person name="Veneault-Fourrey C."/>
            <person name="LaButti K."/>
            <person name="Lindquist E.A."/>
            <person name="Lipzen A."/>
            <person name="Lundell T."/>
            <person name="Morin E."/>
            <person name="Murat C."/>
            <person name="Sun H."/>
            <person name="Tunlid A."/>
            <person name="Henrissat B."/>
            <person name="Grigoriev I.V."/>
            <person name="Hibbett D.S."/>
            <person name="Martin F."/>
            <person name="Nordberg H.P."/>
            <person name="Cantor M.N."/>
            <person name="Hua S.X."/>
        </authorList>
    </citation>
    <scope>NUCLEOTIDE SEQUENCE [LARGE SCALE GENOMIC DNA]</scope>
    <source>
        <strain evidence="3 4">F 1598</strain>
    </source>
</reference>
<dbReference type="Pfam" id="PF20151">
    <property type="entry name" value="DUF6533"/>
    <property type="match status" value="1"/>
</dbReference>
<gene>
    <name evidence="3" type="ORF">PILCRDRAFT_503234</name>
</gene>
<keyword evidence="1" id="KW-0472">Membrane</keyword>
<dbReference type="EMBL" id="KN833000">
    <property type="protein sequence ID" value="KIM81160.1"/>
    <property type="molecule type" value="Genomic_DNA"/>
</dbReference>
<evidence type="ECO:0000259" key="2">
    <source>
        <dbReference type="Pfam" id="PF20151"/>
    </source>
</evidence>
<dbReference type="InterPro" id="IPR045340">
    <property type="entry name" value="DUF6533"/>
</dbReference>
<dbReference type="Proteomes" id="UP000054166">
    <property type="component" value="Unassembled WGS sequence"/>
</dbReference>
<evidence type="ECO:0000313" key="3">
    <source>
        <dbReference type="EMBL" id="KIM81160.1"/>
    </source>
</evidence>
<dbReference type="OrthoDB" id="2745134at2759"/>
<name>A0A0C3F965_PILCF</name>
<evidence type="ECO:0000256" key="1">
    <source>
        <dbReference type="SAM" id="Phobius"/>
    </source>
</evidence>
<dbReference type="AlphaFoldDB" id="A0A0C3F965"/>
<keyword evidence="1" id="KW-0812">Transmembrane</keyword>
<feature type="transmembrane region" description="Helical" evidence="1">
    <location>
        <begin position="53"/>
        <end position="75"/>
    </location>
</feature>
<protein>
    <recommendedName>
        <fullName evidence="2">DUF6533 domain-containing protein</fullName>
    </recommendedName>
</protein>
<proteinExistence type="predicted"/>
<dbReference type="InParanoid" id="A0A0C3F965"/>
<feature type="transmembrane region" description="Helical" evidence="1">
    <location>
        <begin position="15"/>
        <end position="32"/>
    </location>
</feature>
<organism evidence="3 4">
    <name type="scientific">Piloderma croceum (strain F 1598)</name>
    <dbReference type="NCBI Taxonomy" id="765440"/>
    <lineage>
        <taxon>Eukaryota</taxon>
        <taxon>Fungi</taxon>
        <taxon>Dikarya</taxon>
        <taxon>Basidiomycota</taxon>
        <taxon>Agaricomycotina</taxon>
        <taxon>Agaricomycetes</taxon>
        <taxon>Agaricomycetidae</taxon>
        <taxon>Atheliales</taxon>
        <taxon>Atheliaceae</taxon>
        <taxon>Piloderma</taxon>
    </lineage>
</organism>
<keyword evidence="4" id="KW-1185">Reference proteome</keyword>
<accession>A0A0C3F965</accession>
<feature type="domain" description="DUF6533" evidence="2">
    <location>
        <begin position="18"/>
        <end position="64"/>
    </location>
</feature>